<dbReference type="NCBIfam" id="TIGR03598">
    <property type="entry name" value="GTPase_YsxC"/>
    <property type="match status" value="1"/>
</dbReference>
<dbReference type="RefSeq" id="WP_077718959.1">
    <property type="nucleotide sequence ID" value="NZ_CP019699.1"/>
</dbReference>
<evidence type="ECO:0000256" key="3">
    <source>
        <dbReference type="ARBA" id="ARBA00022618"/>
    </source>
</evidence>
<feature type="domain" description="EngB-type G" evidence="11">
    <location>
        <begin position="22"/>
        <end position="194"/>
    </location>
</feature>
<comment type="function">
    <text evidence="10">Necessary for normal cell division and for the maintenance of normal septation.</text>
</comment>
<dbReference type="Gene3D" id="3.40.50.300">
    <property type="entry name" value="P-loop containing nucleotide triphosphate hydrolases"/>
    <property type="match status" value="1"/>
</dbReference>
<evidence type="ECO:0000313" key="12">
    <source>
        <dbReference type="EMBL" id="AQS55141.1"/>
    </source>
</evidence>
<evidence type="ECO:0000259" key="11">
    <source>
        <dbReference type="PROSITE" id="PS51706"/>
    </source>
</evidence>
<evidence type="ECO:0000256" key="5">
    <source>
        <dbReference type="ARBA" id="ARBA00022741"/>
    </source>
</evidence>
<dbReference type="AlphaFoldDB" id="A0A1U9K514"/>
<dbReference type="InterPro" id="IPR006073">
    <property type="entry name" value="GTP-bd"/>
</dbReference>
<dbReference type="EMBL" id="CP019699">
    <property type="protein sequence ID" value="AQS55141.1"/>
    <property type="molecule type" value="Genomic_DNA"/>
</dbReference>
<evidence type="ECO:0000256" key="9">
    <source>
        <dbReference type="ARBA" id="ARBA00023306"/>
    </source>
</evidence>
<evidence type="ECO:0000256" key="1">
    <source>
        <dbReference type="ARBA" id="ARBA00001946"/>
    </source>
</evidence>
<dbReference type="FunFam" id="3.40.50.300:FF:000098">
    <property type="entry name" value="Probable GTP-binding protein EngB"/>
    <property type="match status" value="1"/>
</dbReference>
<dbReference type="NCBIfam" id="TIGR00231">
    <property type="entry name" value="small_GTP"/>
    <property type="match status" value="1"/>
</dbReference>
<evidence type="ECO:0000256" key="6">
    <source>
        <dbReference type="ARBA" id="ARBA00022842"/>
    </source>
</evidence>
<gene>
    <name evidence="10 12" type="primary">engB</name>
    <name evidence="12" type="ORF">B0W44_04515</name>
</gene>
<dbReference type="OrthoDB" id="9804921at2"/>
<proteinExistence type="inferred from homology"/>
<dbReference type="InterPro" id="IPR030393">
    <property type="entry name" value="G_ENGB_dom"/>
</dbReference>
<protein>
    <recommendedName>
        <fullName evidence="10">Probable GTP-binding protein EngB</fullName>
    </recommendedName>
</protein>
<dbReference type="STRING" id="1471761.B0W44_04515"/>
<reference evidence="12 13" key="1">
    <citation type="journal article" date="2015" name="Int. J. Syst. Evol. Microbiol.">
        <title>Novibacillus thermophilus gen. nov., sp. nov., a Gram-staining-negative and moderately thermophilic member of the family Thermoactinomycetaceae.</title>
        <authorList>
            <person name="Yang G."/>
            <person name="Chen J."/>
            <person name="Zhou S."/>
        </authorList>
    </citation>
    <scope>NUCLEOTIDE SEQUENCE [LARGE SCALE GENOMIC DNA]</scope>
    <source>
        <strain evidence="12 13">SG-1</strain>
    </source>
</reference>
<dbReference type="PANTHER" id="PTHR11649:SF13">
    <property type="entry name" value="ENGB-TYPE G DOMAIN-CONTAINING PROTEIN"/>
    <property type="match status" value="1"/>
</dbReference>
<evidence type="ECO:0000256" key="10">
    <source>
        <dbReference type="HAMAP-Rule" id="MF_00321"/>
    </source>
</evidence>
<dbReference type="GO" id="GO:0046872">
    <property type="term" value="F:metal ion binding"/>
    <property type="evidence" value="ECO:0007669"/>
    <property type="project" value="UniProtKB-KW"/>
</dbReference>
<dbReference type="InterPro" id="IPR027417">
    <property type="entry name" value="P-loop_NTPase"/>
</dbReference>
<comment type="similarity">
    <text evidence="2 10">Belongs to the TRAFAC class TrmE-Era-EngA-EngB-Septin-like GTPase superfamily. EngB GTPase family.</text>
</comment>
<keyword evidence="5 10" id="KW-0547">Nucleotide-binding</keyword>
<dbReference type="PROSITE" id="PS51706">
    <property type="entry name" value="G_ENGB"/>
    <property type="match status" value="1"/>
</dbReference>
<dbReference type="GO" id="GO:0000917">
    <property type="term" value="P:division septum assembly"/>
    <property type="evidence" value="ECO:0007669"/>
    <property type="project" value="UniProtKB-KW"/>
</dbReference>
<dbReference type="GO" id="GO:0005525">
    <property type="term" value="F:GTP binding"/>
    <property type="evidence" value="ECO:0007669"/>
    <property type="project" value="UniProtKB-UniRule"/>
</dbReference>
<dbReference type="Proteomes" id="UP000188603">
    <property type="component" value="Chromosome"/>
</dbReference>
<dbReference type="PANTHER" id="PTHR11649">
    <property type="entry name" value="MSS1/TRME-RELATED GTP-BINDING PROTEIN"/>
    <property type="match status" value="1"/>
</dbReference>
<evidence type="ECO:0000256" key="7">
    <source>
        <dbReference type="ARBA" id="ARBA00023134"/>
    </source>
</evidence>
<keyword evidence="9 10" id="KW-0131">Cell cycle</keyword>
<evidence type="ECO:0000256" key="4">
    <source>
        <dbReference type="ARBA" id="ARBA00022723"/>
    </source>
</evidence>
<dbReference type="HAMAP" id="MF_00321">
    <property type="entry name" value="GTPase_EngB"/>
    <property type="match status" value="1"/>
</dbReference>
<dbReference type="KEGG" id="ntr:B0W44_04515"/>
<keyword evidence="4" id="KW-0479">Metal-binding</keyword>
<organism evidence="12 13">
    <name type="scientific">Novibacillus thermophilus</name>
    <dbReference type="NCBI Taxonomy" id="1471761"/>
    <lineage>
        <taxon>Bacteria</taxon>
        <taxon>Bacillati</taxon>
        <taxon>Bacillota</taxon>
        <taxon>Bacilli</taxon>
        <taxon>Bacillales</taxon>
        <taxon>Thermoactinomycetaceae</taxon>
        <taxon>Novibacillus</taxon>
    </lineage>
</organism>
<sequence length="195" mass="22079">MIVNHAELVVSAVKPEQYPKGSLPEIALVGRSNVGKSSLINRMINRKRLAHTSSTPGKTQTLNFYLINRAFYFVDLPGYGYAKVSKQTKAQWGHMIEHYLRKREELTCALLLVDVRHKPTRDDVNMFDWLDYYTIPTVVVATKSDKLSKGKRLQQVKAIQRELGVRPEDIVAFSSATGEGKEPLWRAITSYVSNA</sequence>
<keyword evidence="13" id="KW-1185">Reference proteome</keyword>
<dbReference type="Pfam" id="PF01926">
    <property type="entry name" value="MMR_HSR1"/>
    <property type="match status" value="1"/>
</dbReference>
<keyword evidence="7 10" id="KW-0342">GTP-binding</keyword>
<name>A0A1U9K514_9BACL</name>
<dbReference type="InterPro" id="IPR005225">
    <property type="entry name" value="Small_GTP-bd"/>
</dbReference>
<dbReference type="SUPFAM" id="SSF52540">
    <property type="entry name" value="P-loop containing nucleoside triphosphate hydrolases"/>
    <property type="match status" value="1"/>
</dbReference>
<evidence type="ECO:0000313" key="13">
    <source>
        <dbReference type="Proteomes" id="UP000188603"/>
    </source>
</evidence>
<evidence type="ECO:0000256" key="2">
    <source>
        <dbReference type="ARBA" id="ARBA00009638"/>
    </source>
</evidence>
<dbReference type="InterPro" id="IPR019987">
    <property type="entry name" value="GTP-bd_ribosome_bio_YsxC"/>
</dbReference>
<evidence type="ECO:0000256" key="8">
    <source>
        <dbReference type="ARBA" id="ARBA00023210"/>
    </source>
</evidence>
<keyword evidence="6" id="KW-0460">Magnesium</keyword>
<dbReference type="GO" id="GO:0005829">
    <property type="term" value="C:cytosol"/>
    <property type="evidence" value="ECO:0007669"/>
    <property type="project" value="TreeGrafter"/>
</dbReference>
<comment type="cofactor">
    <cofactor evidence="1">
        <name>Mg(2+)</name>
        <dbReference type="ChEBI" id="CHEBI:18420"/>
    </cofactor>
</comment>
<accession>A0A1U9K514</accession>
<keyword evidence="8 10" id="KW-0717">Septation</keyword>
<dbReference type="CDD" id="cd01876">
    <property type="entry name" value="YihA_EngB"/>
    <property type="match status" value="1"/>
</dbReference>
<keyword evidence="3 10" id="KW-0132">Cell division</keyword>